<reference evidence="2" key="1">
    <citation type="submission" date="2019-08" db="EMBL/GenBank/DDBJ databases">
        <authorList>
            <person name="Kucharzyk K."/>
            <person name="Murdoch R.W."/>
            <person name="Higgins S."/>
            <person name="Loffler F."/>
        </authorList>
    </citation>
    <scope>NUCLEOTIDE SEQUENCE</scope>
</reference>
<comment type="caution">
    <text evidence="2">The sequence shown here is derived from an EMBL/GenBank/DDBJ whole genome shotgun (WGS) entry which is preliminary data.</text>
</comment>
<gene>
    <name evidence="2" type="ORF">SDC9_82696</name>
</gene>
<dbReference type="EMBL" id="VSSQ01007498">
    <property type="protein sequence ID" value="MPM36101.1"/>
    <property type="molecule type" value="Genomic_DNA"/>
</dbReference>
<dbReference type="AlphaFoldDB" id="A0A644Z7X4"/>
<sequence>MSDTDNSPFGFGRFVPGFDFLQSLAKGAASGVSAMPGLANWVAPTVSVEELDKRIGELKSVQFWLEQNSRALAATVQALEVQKMTLATLENMNVAMGDFAGAFGAQMTGAANVGKGSQPKAREPEPEKKPEAKAAEPVKEEAQVKADAGKSAAGASAASFMPGAAGMVDPVQWWTSLTNQFQQIAANAMRDVSQNAASAPSMAAGGGVAQDAFKAASDMATEFAAQSMKGAQEMTRSAMAAAGKTAAPTKKAPAAAKKAAPAKSAAAPAAAKRTPPKPKTGK</sequence>
<dbReference type="InterPro" id="IPR050026">
    <property type="entry name" value="PHA_gran_PhaM_N"/>
</dbReference>
<proteinExistence type="predicted"/>
<name>A0A644Z7X4_9ZZZZ</name>
<evidence type="ECO:0000256" key="1">
    <source>
        <dbReference type="SAM" id="MobiDB-lite"/>
    </source>
</evidence>
<evidence type="ECO:0000313" key="2">
    <source>
        <dbReference type="EMBL" id="MPM36101.1"/>
    </source>
</evidence>
<feature type="compositionally biased region" description="Basic and acidic residues" evidence="1">
    <location>
        <begin position="120"/>
        <end position="148"/>
    </location>
</feature>
<feature type="region of interest" description="Disordered" evidence="1">
    <location>
        <begin position="239"/>
        <end position="282"/>
    </location>
</feature>
<accession>A0A644Z7X4</accession>
<protein>
    <submittedName>
        <fullName evidence="2">Uncharacterized protein</fullName>
    </submittedName>
</protein>
<feature type="compositionally biased region" description="Low complexity" evidence="1">
    <location>
        <begin position="239"/>
        <end position="273"/>
    </location>
</feature>
<dbReference type="NCBIfam" id="NF043076">
    <property type="entry name" value="PHA_gran_PhaM"/>
    <property type="match status" value="1"/>
</dbReference>
<feature type="region of interest" description="Disordered" evidence="1">
    <location>
        <begin position="111"/>
        <end position="149"/>
    </location>
</feature>
<organism evidence="2">
    <name type="scientific">bioreactor metagenome</name>
    <dbReference type="NCBI Taxonomy" id="1076179"/>
    <lineage>
        <taxon>unclassified sequences</taxon>
        <taxon>metagenomes</taxon>
        <taxon>ecological metagenomes</taxon>
    </lineage>
</organism>